<proteinExistence type="predicted"/>
<dbReference type="AlphaFoldDB" id="A0A8D8CNE1"/>
<protein>
    <submittedName>
        <fullName evidence="2">(northern house mosquito) hypothetical protein</fullName>
    </submittedName>
</protein>
<feature type="compositionally biased region" description="Acidic residues" evidence="1">
    <location>
        <begin position="559"/>
        <end position="570"/>
    </location>
</feature>
<feature type="region of interest" description="Disordered" evidence="1">
    <location>
        <begin position="556"/>
        <end position="604"/>
    </location>
</feature>
<reference evidence="2" key="1">
    <citation type="submission" date="2021-05" db="EMBL/GenBank/DDBJ databases">
        <authorList>
            <person name="Alioto T."/>
            <person name="Alioto T."/>
            <person name="Gomez Garrido J."/>
        </authorList>
    </citation>
    <scope>NUCLEOTIDE SEQUENCE</scope>
</reference>
<accession>A0A8D8CNE1</accession>
<evidence type="ECO:0000256" key="1">
    <source>
        <dbReference type="SAM" id="MobiDB-lite"/>
    </source>
</evidence>
<name>A0A8D8CNE1_CULPI</name>
<evidence type="ECO:0000313" key="2">
    <source>
        <dbReference type="EMBL" id="CAG6495889.1"/>
    </source>
</evidence>
<feature type="compositionally biased region" description="Acidic residues" evidence="1">
    <location>
        <begin position="589"/>
        <end position="599"/>
    </location>
</feature>
<dbReference type="EMBL" id="HBUE01129898">
    <property type="protein sequence ID" value="CAG6495889.1"/>
    <property type="molecule type" value="Transcribed_RNA"/>
</dbReference>
<sequence>MADCSADSVLANKPLFRTYTNINMRNAERKKRGERYTDTEKDILSYEFLSSGLSFHEFKKNNMTYSSKRTILRHIHKETKDVREGVLDVAGLKRYLKSNNYPPTVMLVEDGTKVQQHVQYEPRFDCLTGLVSPLDNKTGLPKQDTFSANCATKMKQDVKSYAVADTAYVQLALPLAKGAAPFVLLYFGTDNKFRSQDVVHRWKETRVVLLREGIVVIGFASDGDPKLLSAMLKEIQFLSVKQVSEYGPCFIIDCKLKMAFVQDDTHVLNKVKNKLLNSEYLKIGNKVITKDHLKALINAENIGKDKHGLTESDLNSKDRMKFKPTERIMSKEVRECLKEFVPESEGTVFLLKVMSETHAAFCDVDIEPLQRVFYMWHALFVVRCWRNSCFARKTASKECITSNAYTCMELNAHAIVMLLDMCRESPEQFLVLCFSSQPAEELFRELRSMTTTLETAVEFSMREIGDRIRRAFMKVLVSYRQKEKYTFPNIIKKLEKYPAVQQIPSKEAIKNEIERARLAASCNLVELGLSIDEQSFNDSLNMRDTSEIEFVSTGTTIVSDEEDEDEEDPHEFEFISISNKNDETASDSANEEENQIETDSDTKISGEDDEEEIIYNASELFPKFGGELRLKGSTSSKKHTFNIRDCRGKVHRIKKSKVLWMMTNGRSRQVNTRLARYKQKTQQNQTSTTS</sequence>
<organism evidence="2">
    <name type="scientific">Culex pipiens</name>
    <name type="common">House mosquito</name>
    <dbReference type="NCBI Taxonomy" id="7175"/>
    <lineage>
        <taxon>Eukaryota</taxon>
        <taxon>Metazoa</taxon>
        <taxon>Ecdysozoa</taxon>
        <taxon>Arthropoda</taxon>
        <taxon>Hexapoda</taxon>
        <taxon>Insecta</taxon>
        <taxon>Pterygota</taxon>
        <taxon>Neoptera</taxon>
        <taxon>Endopterygota</taxon>
        <taxon>Diptera</taxon>
        <taxon>Nematocera</taxon>
        <taxon>Culicoidea</taxon>
        <taxon>Culicidae</taxon>
        <taxon>Culicinae</taxon>
        <taxon>Culicini</taxon>
        <taxon>Culex</taxon>
        <taxon>Culex</taxon>
    </lineage>
</organism>